<protein>
    <submittedName>
        <fullName evidence="1">Uncharacterized protein</fullName>
    </submittedName>
</protein>
<evidence type="ECO:0000313" key="2">
    <source>
        <dbReference type="Proteomes" id="UP000276133"/>
    </source>
</evidence>
<keyword evidence="2" id="KW-1185">Reference proteome</keyword>
<dbReference type="Proteomes" id="UP000276133">
    <property type="component" value="Unassembled WGS sequence"/>
</dbReference>
<organism evidence="1 2">
    <name type="scientific">Brachionus plicatilis</name>
    <name type="common">Marine rotifer</name>
    <name type="synonym">Brachionus muelleri</name>
    <dbReference type="NCBI Taxonomy" id="10195"/>
    <lineage>
        <taxon>Eukaryota</taxon>
        <taxon>Metazoa</taxon>
        <taxon>Spiralia</taxon>
        <taxon>Gnathifera</taxon>
        <taxon>Rotifera</taxon>
        <taxon>Eurotatoria</taxon>
        <taxon>Monogononta</taxon>
        <taxon>Pseudotrocha</taxon>
        <taxon>Ploima</taxon>
        <taxon>Brachionidae</taxon>
        <taxon>Brachionus</taxon>
    </lineage>
</organism>
<name>A0A3M7RZ65_BRAPC</name>
<evidence type="ECO:0000313" key="1">
    <source>
        <dbReference type="EMBL" id="RNA28772.1"/>
    </source>
</evidence>
<comment type="caution">
    <text evidence="1">The sequence shown here is derived from an EMBL/GenBank/DDBJ whole genome shotgun (WGS) entry which is preliminary data.</text>
</comment>
<sequence length="73" mass="8756">MIKKNRPKRKPTQKKLKIIKIICYTVLMESKLEQLEILTTFFRQNILLPKHVLGPLRSDLWACMDYSTWKHTV</sequence>
<gene>
    <name evidence="1" type="ORF">BpHYR1_036058</name>
</gene>
<dbReference type="EMBL" id="REGN01002344">
    <property type="protein sequence ID" value="RNA28772.1"/>
    <property type="molecule type" value="Genomic_DNA"/>
</dbReference>
<reference evidence="1 2" key="1">
    <citation type="journal article" date="2018" name="Sci. Rep.">
        <title>Genomic signatures of local adaptation to the degree of environmental predictability in rotifers.</title>
        <authorList>
            <person name="Franch-Gras L."/>
            <person name="Hahn C."/>
            <person name="Garcia-Roger E.M."/>
            <person name="Carmona M.J."/>
            <person name="Serra M."/>
            <person name="Gomez A."/>
        </authorList>
    </citation>
    <scope>NUCLEOTIDE SEQUENCE [LARGE SCALE GENOMIC DNA]</scope>
    <source>
        <strain evidence="1">HYR1</strain>
    </source>
</reference>
<proteinExistence type="predicted"/>
<dbReference type="AlphaFoldDB" id="A0A3M7RZ65"/>
<accession>A0A3M7RZ65</accession>